<protein>
    <recommendedName>
        <fullName evidence="3">Prephenate/arogenate dehydrogenase domain-containing protein</fullName>
    </recommendedName>
</protein>
<dbReference type="Pfam" id="PF02153">
    <property type="entry name" value="PDH_N"/>
    <property type="match status" value="1"/>
</dbReference>
<dbReference type="AlphaFoldDB" id="A0ABD3RTW5"/>
<comment type="caution">
    <text evidence="4">The sequence shown here is derived from an EMBL/GenBank/DDBJ whole genome shotgun (WGS) entry which is preliminary data.</text>
</comment>
<keyword evidence="1" id="KW-0560">Oxidoreductase</keyword>
<dbReference type="EMBL" id="JALLPB020000244">
    <property type="protein sequence ID" value="KAL3811665.1"/>
    <property type="molecule type" value="Genomic_DNA"/>
</dbReference>
<evidence type="ECO:0000256" key="2">
    <source>
        <dbReference type="SAM" id="MobiDB-lite"/>
    </source>
</evidence>
<dbReference type="InterPro" id="IPR046826">
    <property type="entry name" value="PDH_N"/>
</dbReference>
<dbReference type="Proteomes" id="UP001530377">
    <property type="component" value="Unassembled WGS sequence"/>
</dbReference>
<evidence type="ECO:0000313" key="5">
    <source>
        <dbReference type="Proteomes" id="UP001530377"/>
    </source>
</evidence>
<dbReference type="GO" id="GO:0016491">
    <property type="term" value="F:oxidoreductase activity"/>
    <property type="evidence" value="ECO:0007669"/>
    <property type="project" value="UniProtKB-KW"/>
</dbReference>
<dbReference type="PANTHER" id="PTHR43207:SF4">
    <property type="entry name" value="AROGENATE DEHYDROGENASE 2, CHLOROPLASTIC"/>
    <property type="match status" value="1"/>
</dbReference>
<dbReference type="PANTHER" id="PTHR43207">
    <property type="entry name" value="AROGENATE DEHYDROGENASE-RELATED"/>
    <property type="match status" value="1"/>
</dbReference>
<feature type="region of interest" description="Disordered" evidence="2">
    <location>
        <begin position="259"/>
        <end position="281"/>
    </location>
</feature>
<accession>A0ABD3RTW5</accession>
<gene>
    <name evidence="4" type="ORF">ACHAXA_002759</name>
</gene>
<name>A0ABD3RTW5_9STRA</name>
<dbReference type="SUPFAM" id="SSF51735">
    <property type="entry name" value="NAD(P)-binding Rossmann-fold domains"/>
    <property type="match status" value="1"/>
</dbReference>
<sequence length="411" mass="45536">MTNSAAIFPFCSLKRFIISCGILAATAFFLPAVNSTTTQNYMPNMAQSDVSPGQISTAGELERLKGEEARLAAMLASVRQQKLSVLRSRPLTVGVIGFGRFGQFIGKSFVKYANVIGTSRADYTKVANDMGAKYIPLSDLESFVLEEDLDVIVVAVSIVSFEDTIKDLVPHLKKRIETKGSSSCPLIVDVLSVKEHARTVLLEHLPVECDILCTHPMFGPDSAKKGWQGHNFVYERTRVDRAVLDPAQERPFHYRLSQRDNADSESEFLDEKGGSHNIRENSDAHVAGIDRMERFLSIWEEEGCNMVSMSCSEHDGFTANSQFITHLTGRILGAQGLKATPIDTKGFQNVLKLIETTNADSFDLFYGLFKFNRNSMDIIIKLRDAMDDVVGKLLEEEGKSNDNVESSKACI</sequence>
<keyword evidence="5" id="KW-1185">Reference proteome</keyword>
<proteinExistence type="predicted"/>
<evidence type="ECO:0000313" key="4">
    <source>
        <dbReference type="EMBL" id="KAL3811665.1"/>
    </source>
</evidence>
<feature type="domain" description="Prephenate/arogenate dehydrogenase" evidence="3">
    <location>
        <begin position="91"/>
        <end position="411"/>
    </location>
</feature>
<dbReference type="PROSITE" id="PS51176">
    <property type="entry name" value="PDH_ADH"/>
    <property type="match status" value="1"/>
</dbReference>
<feature type="compositionally biased region" description="Basic and acidic residues" evidence="2">
    <location>
        <begin position="269"/>
        <end position="281"/>
    </location>
</feature>
<dbReference type="InterPro" id="IPR059064">
    <property type="entry name" value="TYRAAT2_C"/>
</dbReference>
<dbReference type="Pfam" id="PF26213">
    <property type="entry name" value="TYRAAT1_C"/>
    <property type="match status" value="1"/>
</dbReference>
<dbReference type="InterPro" id="IPR003099">
    <property type="entry name" value="Prephen_DH"/>
</dbReference>
<evidence type="ECO:0000256" key="1">
    <source>
        <dbReference type="ARBA" id="ARBA00023002"/>
    </source>
</evidence>
<reference evidence="4 5" key="1">
    <citation type="submission" date="2024-10" db="EMBL/GenBank/DDBJ databases">
        <title>Updated reference genomes for cyclostephanoid diatoms.</title>
        <authorList>
            <person name="Roberts W.R."/>
            <person name="Alverson A.J."/>
        </authorList>
    </citation>
    <scope>NUCLEOTIDE SEQUENCE [LARGE SCALE GENOMIC DNA]</scope>
    <source>
        <strain evidence="4 5">AJA228-03</strain>
    </source>
</reference>
<dbReference type="Gene3D" id="3.40.50.720">
    <property type="entry name" value="NAD(P)-binding Rossmann-like Domain"/>
    <property type="match status" value="1"/>
</dbReference>
<dbReference type="InterPro" id="IPR036291">
    <property type="entry name" value="NAD(P)-bd_dom_sf"/>
</dbReference>
<organism evidence="4 5">
    <name type="scientific">Cyclostephanos tholiformis</name>
    <dbReference type="NCBI Taxonomy" id="382380"/>
    <lineage>
        <taxon>Eukaryota</taxon>
        <taxon>Sar</taxon>
        <taxon>Stramenopiles</taxon>
        <taxon>Ochrophyta</taxon>
        <taxon>Bacillariophyta</taxon>
        <taxon>Coscinodiscophyceae</taxon>
        <taxon>Thalassiosirophycidae</taxon>
        <taxon>Stephanodiscales</taxon>
        <taxon>Stephanodiscaceae</taxon>
        <taxon>Cyclostephanos</taxon>
    </lineage>
</organism>
<dbReference type="InterPro" id="IPR045011">
    <property type="entry name" value="TYRAAT1/2"/>
</dbReference>
<evidence type="ECO:0000259" key="3">
    <source>
        <dbReference type="PROSITE" id="PS51176"/>
    </source>
</evidence>